<name>A0A562ZUD8_9BURK</name>
<evidence type="ECO:0000313" key="3">
    <source>
        <dbReference type="Proteomes" id="UP000318199"/>
    </source>
</evidence>
<dbReference type="SUPFAM" id="SSF52821">
    <property type="entry name" value="Rhodanese/Cell cycle control phosphatase"/>
    <property type="match status" value="1"/>
</dbReference>
<dbReference type="Pfam" id="PF00581">
    <property type="entry name" value="Rhodanese"/>
    <property type="match status" value="1"/>
</dbReference>
<sequence length="136" mass="14459">MKFVMDNWMLLLVAFTSGAMLLWPALGKGMSAGGVSPSNAVLMMNREKAVVVDVSETEEFAAGHVVGSKNIPVNELEKRLTEVVKNKTVPLILVDPTGARANRALGVAKSLGYDKAHALSGGLAAWKEANLPLEKT</sequence>
<dbReference type="OrthoDB" id="1445766at2"/>
<reference evidence="2 3" key="1">
    <citation type="submission" date="2019-07" db="EMBL/GenBank/DDBJ databases">
        <title>Caenimonas sedimenti sp. nov., isolated from activated sludge.</title>
        <authorList>
            <person name="Xu J."/>
        </authorList>
    </citation>
    <scope>NUCLEOTIDE SEQUENCE [LARGE SCALE GENOMIC DNA]</scope>
    <source>
        <strain evidence="2 3">HX-9-20</strain>
    </source>
</reference>
<evidence type="ECO:0000259" key="1">
    <source>
        <dbReference type="PROSITE" id="PS50206"/>
    </source>
</evidence>
<dbReference type="PANTHER" id="PTHR43031:SF18">
    <property type="entry name" value="RHODANESE-RELATED SULFURTRANSFERASES"/>
    <property type="match status" value="1"/>
</dbReference>
<dbReference type="InterPro" id="IPR050229">
    <property type="entry name" value="GlpE_sulfurtransferase"/>
</dbReference>
<dbReference type="Gene3D" id="3.40.250.10">
    <property type="entry name" value="Rhodanese-like domain"/>
    <property type="match status" value="1"/>
</dbReference>
<dbReference type="SMART" id="SM00450">
    <property type="entry name" value="RHOD"/>
    <property type="match status" value="1"/>
</dbReference>
<dbReference type="AlphaFoldDB" id="A0A562ZUD8"/>
<comment type="caution">
    <text evidence="2">The sequence shown here is derived from an EMBL/GenBank/DDBJ whole genome shotgun (WGS) entry which is preliminary data.</text>
</comment>
<gene>
    <name evidence="2" type="ORF">FN976_05810</name>
</gene>
<dbReference type="Proteomes" id="UP000318199">
    <property type="component" value="Unassembled WGS sequence"/>
</dbReference>
<dbReference type="CDD" id="cd00158">
    <property type="entry name" value="RHOD"/>
    <property type="match status" value="1"/>
</dbReference>
<proteinExistence type="predicted"/>
<dbReference type="InterPro" id="IPR001763">
    <property type="entry name" value="Rhodanese-like_dom"/>
</dbReference>
<organism evidence="2 3">
    <name type="scientific">Caenimonas sedimenti</name>
    <dbReference type="NCBI Taxonomy" id="2596921"/>
    <lineage>
        <taxon>Bacteria</taxon>
        <taxon>Pseudomonadati</taxon>
        <taxon>Pseudomonadota</taxon>
        <taxon>Betaproteobacteria</taxon>
        <taxon>Burkholderiales</taxon>
        <taxon>Comamonadaceae</taxon>
        <taxon>Caenimonas</taxon>
    </lineage>
</organism>
<keyword evidence="3" id="KW-1185">Reference proteome</keyword>
<dbReference type="InterPro" id="IPR036873">
    <property type="entry name" value="Rhodanese-like_dom_sf"/>
</dbReference>
<dbReference type="PANTHER" id="PTHR43031">
    <property type="entry name" value="FAD-DEPENDENT OXIDOREDUCTASE"/>
    <property type="match status" value="1"/>
</dbReference>
<dbReference type="RefSeq" id="WP_145891921.1">
    <property type="nucleotide sequence ID" value="NZ_VOBQ01000004.1"/>
</dbReference>
<feature type="domain" description="Rhodanese" evidence="1">
    <location>
        <begin position="45"/>
        <end position="135"/>
    </location>
</feature>
<dbReference type="PROSITE" id="PS50206">
    <property type="entry name" value="RHODANESE_3"/>
    <property type="match status" value="1"/>
</dbReference>
<protein>
    <submittedName>
        <fullName evidence="2">Rhodanese-like domain-containing protein</fullName>
    </submittedName>
</protein>
<dbReference type="EMBL" id="VOBQ01000004">
    <property type="protein sequence ID" value="TWO72220.1"/>
    <property type="molecule type" value="Genomic_DNA"/>
</dbReference>
<evidence type="ECO:0000313" key="2">
    <source>
        <dbReference type="EMBL" id="TWO72220.1"/>
    </source>
</evidence>
<accession>A0A562ZUD8</accession>